<protein>
    <submittedName>
        <fullName evidence="1">Uncharacterized protein</fullName>
    </submittedName>
</protein>
<dbReference type="AlphaFoldDB" id="A0A2G9HYP5"/>
<sequence length="89" mass="9901">MITTNTAQDFKALSGTLLINKKGGSNWQANIHSTQKVKKEAMEIWILSHPSCRPKSTLAHQTTIRSGKRARRLTKSIASQSLIRGCRDP</sequence>
<comment type="caution">
    <text evidence="1">The sequence shown here is derived from an EMBL/GenBank/DDBJ whole genome shotgun (WGS) entry which is preliminary data.</text>
</comment>
<dbReference type="Proteomes" id="UP000231279">
    <property type="component" value="Unassembled WGS sequence"/>
</dbReference>
<name>A0A2G9HYP5_9LAMI</name>
<reference evidence="2" key="1">
    <citation type="journal article" date="2018" name="Gigascience">
        <title>Genome assembly of the Pink Ipe (Handroanthus impetiginosus, Bignoniaceae), a highly valued, ecologically keystone Neotropical timber forest tree.</title>
        <authorList>
            <person name="Silva-Junior O.B."/>
            <person name="Grattapaglia D."/>
            <person name="Novaes E."/>
            <person name="Collevatti R.G."/>
        </authorList>
    </citation>
    <scope>NUCLEOTIDE SEQUENCE [LARGE SCALE GENOMIC DNA]</scope>
    <source>
        <strain evidence="2">cv. UFG-1</strain>
    </source>
</reference>
<proteinExistence type="predicted"/>
<gene>
    <name evidence="1" type="ORF">CDL12_04642</name>
</gene>
<organism evidence="1 2">
    <name type="scientific">Handroanthus impetiginosus</name>
    <dbReference type="NCBI Taxonomy" id="429701"/>
    <lineage>
        <taxon>Eukaryota</taxon>
        <taxon>Viridiplantae</taxon>
        <taxon>Streptophyta</taxon>
        <taxon>Embryophyta</taxon>
        <taxon>Tracheophyta</taxon>
        <taxon>Spermatophyta</taxon>
        <taxon>Magnoliopsida</taxon>
        <taxon>eudicotyledons</taxon>
        <taxon>Gunneridae</taxon>
        <taxon>Pentapetalae</taxon>
        <taxon>asterids</taxon>
        <taxon>lamiids</taxon>
        <taxon>Lamiales</taxon>
        <taxon>Bignoniaceae</taxon>
        <taxon>Crescentiina</taxon>
        <taxon>Tabebuia alliance</taxon>
        <taxon>Handroanthus</taxon>
    </lineage>
</organism>
<evidence type="ECO:0000313" key="2">
    <source>
        <dbReference type="Proteomes" id="UP000231279"/>
    </source>
</evidence>
<keyword evidence="2" id="KW-1185">Reference proteome</keyword>
<accession>A0A2G9HYP5</accession>
<dbReference type="EMBL" id="NKXS01000719">
    <property type="protein sequence ID" value="PIN22641.1"/>
    <property type="molecule type" value="Genomic_DNA"/>
</dbReference>
<evidence type="ECO:0000313" key="1">
    <source>
        <dbReference type="EMBL" id="PIN22641.1"/>
    </source>
</evidence>